<proteinExistence type="predicted"/>
<protein>
    <submittedName>
        <fullName evidence="1">Uncharacterized protein</fullName>
    </submittedName>
</protein>
<organism evidence="1 2">
    <name type="scientific">Cohnella rhizosphaerae</name>
    <dbReference type="NCBI Taxonomy" id="1457232"/>
    <lineage>
        <taxon>Bacteria</taxon>
        <taxon>Bacillati</taxon>
        <taxon>Bacillota</taxon>
        <taxon>Bacilli</taxon>
        <taxon>Bacillales</taxon>
        <taxon>Paenibacillaceae</taxon>
        <taxon>Cohnella</taxon>
    </lineage>
</organism>
<keyword evidence="2" id="KW-1185">Reference proteome</keyword>
<accession>A0A9X4KTH7</accession>
<sequence>MDAESAREYNVRTGSIYIGGKIRLGSTSDLKPSKVLFDEYISKVLLQTKKKFKSYSDLKYRKALLIVNESNYIGSYIFDKLMKIEMIEEVELWFADRVYEVIDEFENEEFNGYEFKKSKVTAQIFI</sequence>
<evidence type="ECO:0000313" key="2">
    <source>
        <dbReference type="Proteomes" id="UP001153404"/>
    </source>
</evidence>
<comment type="caution">
    <text evidence="1">The sequence shown here is derived from an EMBL/GenBank/DDBJ whole genome shotgun (WGS) entry which is preliminary data.</text>
</comment>
<evidence type="ECO:0000313" key="1">
    <source>
        <dbReference type="EMBL" id="MDG0808524.1"/>
    </source>
</evidence>
<dbReference type="AlphaFoldDB" id="A0A9X4KTH7"/>
<reference evidence="1" key="1">
    <citation type="submission" date="2022-10" db="EMBL/GenBank/DDBJ databases">
        <title>Comparative genomic analysis of Cohnella hashimotonis sp. nov., isolated from the International Space Station.</title>
        <authorList>
            <person name="Simpson A."/>
            <person name="Venkateswaran K."/>
        </authorList>
    </citation>
    <scope>NUCLEOTIDE SEQUENCE</scope>
    <source>
        <strain evidence="1">DSM 28161</strain>
    </source>
</reference>
<dbReference type="EMBL" id="JAPDIA010000001">
    <property type="protein sequence ID" value="MDG0808524.1"/>
    <property type="molecule type" value="Genomic_DNA"/>
</dbReference>
<gene>
    <name evidence="1" type="ORF">OMP40_03215</name>
</gene>
<name>A0A9X4KTH7_9BACL</name>
<dbReference type="Proteomes" id="UP001153404">
    <property type="component" value="Unassembled WGS sequence"/>
</dbReference>